<geneLocation type="plasmid" evidence="1 2">
    <name>pSCATT</name>
</geneLocation>
<accession>G8XDY7</accession>
<protein>
    <submittedName>
        <fullName evidence="1">Uncharacterized protein</fullName>
    </submittedName>
</protein>
<evidence type="ECO:0000313" key="1">
    <source>
        <dbReference type="EMBL" id="AEW99222.1"/>
    </source>
</evidence>
<dbReference type="KEGG" id="scy:SCATT_p10290"/>
<name>G8XDY7_STREN</name>
<dbReference type="HOGENOM" id="CLU_3158168_0_0_11"/>
<dbReference type="RefSeq" id="WP_014626959.1">
    <property type="nucleotide sequence ID" value="NC_016113.1"/>
</dbReference>
<dbReference type="Proteomes" id="UP000007842">
    <property type="component" value="Plasmid pSCATT"/>
</dbReference>
<evidence type="ECO:0000313" key="2">
    <source>
        <dbReference type="Proteomes" id="UP000007842"/>
    </source>
</evidence>
<sequence>MLFTPGAPREEYFERVAESARRGREELKGFQVRHDGFFPDMMDDAGER</sequence>
<dbReference type="EMBL" id="CP003229">
    <property type="protein sequence ID" value="AEW99222.1"/>
    <property type="molecule type" value="Genomic_DNA"/>
</dbReference>
<proteinExistence type="predicted"/>
<gene>
    <name evidence="1" type="ordered locus">SCATT_p10290</name>
</gene>
<dbReference type="PATRIC" id="fig|1003195.29.peg.6826"/>
<keyword evidence="1" id="KW-0614">Plasmid</keyword>
<keyword evidence="2" id="KW-1185">Reference proteome</keyword>
<organism evidence="1 2">
    <name type="scientific">Streptantibioticus cattleyicolor (strain ATCC 35852 / DSM 46488 / JCM 4925 / NBRC 14057 / NRRL 8057)</name>
    <name type="common">Streptomyces cattleya</name>
    <dbReference type="NCBI Taxonomy" id="1003195"/>
    <lineage>
        <taxon>Bacteria</taxon>
        <taxon>Bacillati</taxon>
        <taxon>Actinomycetota</taxon>
        <taxon>Actinomycetes</taxon>
        <taxon>Kitasatosporales</taxon>
        <taxon>Streptomycetaceae</taxon>
        <taxon>Streptantibioticus</taxon>
    </lineage>
</organism>
<dbReference type="AlphaFoldDB" id="G8XDY7"/>
<reference evidence="2" key="1">
    <citation type="submission" date="2011-12" db="EMBL/GenBank/DDBJ databases">
        <title>Complete genome sequence of Streptomyces cattleya strain DSM 46488.</title>
        <authorList>
            <person name="Ou H.-Y."/>
            <person name="Li P."/>
            <person name="Zhao C."/>
            <person name="O'Hagan D."/>
            <person name="Deng Z."/>
        </authorList>
    </citation>
    <scope>NUCLEOTIDE SEQUENCE [LARGE SCALE GENOMIC DNA]</scope>
    <source>
        <strain evidence="2">ATCC 35852 / DSM 46488 / JCM 4925 / NBRC 14057 / NRRL 8057</strain>
        <plasmid evidence="2">Plasmid pSCATT</plasmid>
    </source>
</reference>